<proteinExistence type="predicted"/>
<feature type="region of interest" description="Disordered" evidence="1">
    <location>
        <begin position="219"/>
        <end position="459"/>
    </location>
</feature>
<feature type="compositionally biased region" description="Low complexity" evidence="1">
    <location>
        <begin position="394"/>
        <end position="408"/>
    </location>
</feature>
<sequence length="459" mass="50388">MVTTRSADKRVDAVRDEDLVLRSRTIGSPESTPTQSKKRIATGRTLAAPSAKRTRTTTDAVLDIADDSHKHTEDEHNVEANNATKSPREEIDEAASTMTVSTNNGATPRPKVPVVIVPPPPGSRQASVQIPDSTPNQEEHFQTPATSRHRRFDSEEINEEIMVVSHGTDDYETAEEVIEDSDEAPEIEVTKTSSASTKRRKPLMPKLVHRPSVTAVVNSVVDDEPAENDTQDAAPLMPDTIVEQGEDVPASALLQPGHVDMRQPPNELPEPSQPVQPSPAEDLDPSTETDVQNVPDPTTTNIDTITSDTQEPAINPSTNILSVDFPTLSTNELQAEITPSPPTSPHPENFPFQQDFVSFDNTPPSAQETTLTLTHTRPRTSHQRFSPVPDSSRPPRTSNTTRSPTSRPVLGPDARLPTRAHSTLSDYKRNKLQNRLGTSGLQQSWKSKRTWYQRAPKTA</sequence>
<feature type="compositionally biased region" description="Basic and acidic residues" evidence="1">
    <location>
        <begin position="1"/>
        <end position="21"/>
    </location>
</feature>
<feature type="compositionally biased region" description="Low complexity" evidence="1">
    <location>
        <begin position="295"/>
        <end position="309"/>
    </location>
</feature>
<dbReference type="AlphaFoldDB" id="A0AAN7SWY1"/>
<accession>A0AAN7SWY1</accession>
<feature type="compositionally biased region" description="Basic residues" evidence="1">
    <location>
        <begin position="197"/>
        <end position="207"/>
    </location>
</feature>
<feature type="compositionally biased region" description="Basic and acidic residues" evidence="1">
    <location>
        <begin position="66"/>
        <end position="78"/>
    </location>
</feature>
<protein>
    <submittedName>
        <fullName evidence="2">Uncharacterized protein</fullName>
    </submittedName>
</protein>
<feature type="compositionally biased region" description="Acidic residues" evidence="1">
    <location>
        <begin position="221"/>
        <end position="230"/>
    </location>
</feature>
<keyword evidence="3" id="KW-1185">Reference proteome</keyword>
<feature type="region of interest" description="Disordered" evidence="1">
    <location>
        <begin position="1"/>
        <end position="153"/>
    </location>
</feature>
<feature type="compositionally biased region" description="Polar residues" evidence="1">
    <location>
        <begin position="351"/>
        <end position="368"/>
    </location>
</feature>
<organism evidence="2 3">
    <name type="scientific">Lithohypha guttulata</name>
    <dbReference type="NCBI Taxonomy" id="1690604"/>
    <lineage>
        <taxon>Eukaryota</taxon>
        <taxon>Fungi</taxon>
        <taxon>Dikarya</taxon>
        <taxon>Ascomycota</taxon>
        <taxon>Pezizomycotina</taxon>
        <taxon>Eurotiomycetes</taxon>
        <taxon>Chaetothyriomycetidae</taxon>
        <taxon>Chaetothyriales</taxon>
        <taxon>Trichomeriaceae</taxon>
        <taxon>Lithohypha</taxon>
    </lineage>
</organism>
<name>A0AAN7SWY1_9EURO</name>
<reference evidence="2 3" key="1">
    <citation type="submission" date="2023-08" db="EMBL/GenBank/DDBJ databases">
        <title>Black Yeasts Isolated from many extreme environments.</title>
        <authorList>
            <person name="Coleine C."/>
            <person name="Stajich J.E."/>
            <person name="Selbmann L."/>
        </authorList>
    </citation>
    <scope>NUCLEOTIDE SEQUENCE [LARGE SCALE GENOMIC DNA]</scope>
    <source>
        <strain evidence="2 3">CCFEE 5910</strain>
    </source>
</reference>
<dbReference type="EMBL" id="JAVRRJ010000006">
    <property type="protein sequence ID" value="KAK5083636.1"/>
    <property type="molecule type" value="Genomic_DNA"/>
</dbReference>
<feature type="compositionally biased region" description="Polar residues" evidence="1">
    <location>
        <begin position="124"/>
        <end position="136"/>
    </location>
</feature>
<evidence type="ECO:0000256" key="1">
    <source>
        <dbReference type="SAM" id="MobiDB-lite"/>
    </source>
</evidence>
<feature type="region of interest" description="Disordered" evidence="1">
    <location>
        <begin position="178"/>
        <end position="207"/>
    </location>
</feature>
<gene>
    <name evidence="2" type="ORF">LTR05_006139</name>
</gene>
<feature type="compositionally biased region" description="Polar residues" evidence="1">
    <location>
        <begin position="310"/>
        <end position="333"/>
    </location>
</feature>
<feature type="compositionally biased region" description="Polar residues" evidence="1">
    <location>
        <begin position="433"/>
        <end position="445"/>
    </location>
</feature>
<evidence type="ECO:0000313" key="3">
    <source>
        <dbReference type="Proteomes" id="UP001309876"/>
    </source>
</evidence>
<dbReference type="Proteomes" id="UP001309876">
    <property type="component" value="Unassembled WGS sequence"/>
</dbReference>
<feature type="compositionally biased region" description="Pro residues" evidence="1">
    <location>
        <begin position="266"/>
        <end position="277"/>
    </location>
</feature>
<feature type="compositionally biased region" description="Polar residues" evidence="1">
    <location>
        <begin position="96"/>
        <end position="106"/>
    </location>
</feature>
<feature type="compositionally biased region" description="Polar residues" evidence="1">
    <location>
        <begin position="25"/>
        <end position="35"/>
    </location>
</feature>
<comment type="caution">
    <text evidence="2">The sequence shown here is derived from an EMBL/GenBank/DDBJ whole genome shotgun (WGS) entry which is preliminary data.</text>
</comment>
<evidence type="ECO:0000313" key="2">
    <source>
        <dbReference type="EMBL" id="KAK5083636.1"/>
    </source>
</evidence>